<proteinExistence type="predicted"/>
<dbReference type="InterPro" id="IPR030678">
    <property type="entry name" value="Peptide/Ni-bd"/>
</dbReference>
<dbReference type="GO" id="GO:1904680">
    <property type="term" value="F:peptide transmembrane transporter activity"/>
    <property type="evidence" value="ECO:0007669"/>
    <property type="project" value="TreeGrafter"/>
</dbReference>
<dbReference type="Proteomes" id="UP000185891">
    <property type="component" value="Unassembled WGS sequence"/>
</dbReference>
<accession>A0A1F5EKN5</accession>
<sequence>MESNNDKFILRRFYLSKLEKFGNLIKSFSLTEKVVFWVLFFCLAVSTLSLISQINKNFLINVPAKGGNFTEGVVGSPRFINPLLAISNADRDILALVYSGLMKATPEGQLIPDLAESYSISEDGLTYTFILRDDATFHDGTPVTTEDIGFTIRTSLDNVIKSPKRANWEGVAVNIVDEKQIQFVLKTPYSPFLENTTLGILPKHIWGKIDPEQFAFSQFNIEPIGSGPYKITSTKMDSSGILERYEFKSFNNYTLGEPYIPNLAIKFYPNEETLINAYNKKAIESINTISPEKAKKLEEAGNRIESVPLPRIFGIFFNQNKNSIFTDAMVRKALNKSIDREKIISQVLSGYGTPIYGPVPTTSQYFDESIEGETDVQEAIDILEDDGWKINEETKVREKTIKKITTPLELTLTTSDAPELKTISEMVKADWEKIGAKVSLKIFESGDLNQNIIRPREYDALLFGEIIGRDMDLFAFWHSSQRNDPGLNIAMYTNSSVDKSLEQTRATGDEDIRKDNYTKFQKEIAKDTPAVFVYSPDFIYVMPEKIKGISLGQIIMPSERFLDVHNWYIETENIWKIFSK</sequence>
<evidence type="ECO:0000256" key="1">
    <source>
        <dbReference type="SAM" id="Phobius"/>
    </source>
</evidence>
<dbReference type="AlphaFoldDB" id="A0A1F5EKN5"/>
<dbReference type="PIRSF" id="PIRSF002741">
    <property type="entry name" value="MppA"/>
    <property type="match status" value="1"/>
</dbReference>
<evidence type="ECO:0000313" key="3">
    <source>
        <dbReference type="EMBL" id="OGD67903.1"/>
    </source>
</evidence>
<dbReference type="SUPFAM" id="SSF53850">
    <property type="entry name" value="Periplasmic binding protein-like II"/>
    <property type="match status" value="1"/>
</dbReference>
<dbReference type="InterPro" id="IPR000914">
    <property type="entry name" value="SBP_5_dom"/>
</dbReference>
<dbReference type="GO" id="GO:0043190">
    <property type="term" value="C:ATP-binding cassette (ABC) transporter complex"/>
    <property type="evidence" value="ECO:0007669"/>
    <property type="project" value="InterPro"/>
</dbReference>
<dbReference type="GO" id="GO:0015833">
    <property type="term" value="P:peptide transport"/>
    <property type="evidence" value="ECO:0007669"/>
    <property type="project" value="TreeGrafter"/>
</dbReference>
<reference evidence="3 4" key="1">
    <citation type="journal article" date="2016" name="Nat. Commun.">
        <title>Thousands of microbial genomes shed light on interconnected biogeochemical processes in an aquifer system.</title>
        <authorList>
            <person name="Anantharaman K."/>
            <person name="Brown C.T."/>
            <person name="Hug L.A."/>
            <person name="Sharon I."/>
            <person name="Castelle C.J."/>
            <person name="Probst A.J."/>
            <person name="Thomas B.C."/>
            <person name="Singh A."/>
            <person name="Wilkins M.J."/>
            <person name="Karaoz U."/>
            <person name="Brodie E.L."/>
            <person name="Williams K.H."/>
            <person name="Hubbard S.S."/>
            <person name="Banfield J.F."/>
        </authorList>
    </citation>
    <scope>NUCLEOTIDE SEQUENCE [LARGE SCALE GENOMIC DNA]</scope>
</reference>
<keyword evidence="1" id="KW-0812">Transmembrane</keyword>
<dbReference type="InterPro" id="IPR039424">
    <property type="entry name" value="SBP_5"/>
</dbReference>
<feature type="domain" description="Solute-binding protein family 5" evidence="2">
    <location>
        <begin position="110"/>
        <end position="468"/>
    </location>
</feature>
<keyword evidence="1" id="KW-1133">Transmembrane helix</keyword>
<organism evidence="3 4">
    <name type="scientific">Candidatus Campbellbacteria bacterium RIFCSPHIGHO2_12_FULL_35_10</name>
    <dbReference type="NCBI Taxonomy" id="1797578"/>
    <lineage>
        <taxon>Bacteria</taxon>
        <taxon>Candidatus Campbelliibacteriota</taxon>
    </lineage>
</organism>
<comment type="caution">
    <text evidence="3">The sequence shown here is derived from an EMBL/GenBank/DDBJ whole genome shotgun (WGS) entry which is preliminary data.</text>
</comment>
<dbReference type="Pfam" id="PF00496">
    <property type="entry name" value="SBP_bac_5"/>
    <property type="match status" value="1"/>
</dbReference>
<evidence type="ECO:0000259" key="2">
    <source>
        <dbReference type="Pfam" id="PF00496"/>
    </source>
</evidence>
<protein>
    <recommendedName>
        <fullName evidence="2">Solute-binding protein family 5 domain-containing protein</fullName>
    </recommendedName>
</protein>
<dbReference type="Gene3D" id="3.40.190.10">
    <property type="entry name" value="Periplasmic binding protein-like II"/>
    <property type="match status" value="1"/>
</dbReference>
<keyword evidence="1" id="KW-0472">Membrane</keyword>
<name>A0A1F5EKN5_9BACT</name>
<dbReference type="PANTHER" id="PTHR30290">
    <property type="entry name" value="PERIPLASMIC BINDING COMPONENT OF ABC TRANSPORTER"/>
    <property type="match status" value="1"/>
</dbReference>
<dbReference type="Gene3D" id="3.10.105.10">
    <property type="entry name" value="Dipeptide-binding Protein, Domain 3"/>
    <property type="match status" value="1"/>
</dbReference>
<gene>
    <name evidence="3" type="ORF">A3E89_02260</name>
</gene>
<dbReference type="GO" id="GO:0042597">
    <property type="term" value="C:periplasmic space"/>
    <property type="evidence" value="ECO:0007669"/>
    <property type="project" value="UniProtKB-ARBA"/>
</dbReference>
<feature type="transmembrane region" description="Helical" evidence="1">
    <location>
        <begin position="34"/>
        <end position="51"/>
    </location>
</feature>
<dbReference type="Gene3D" id="3.90.76.10">
    <property type="entry name" value="Dipeptide-binding Protein, Domain 1"/>
    <property type="match status" value="1"/>
</dbReference>
<evidence type="ECO:0000313" key="4">
    <source>
        <dbReference type="Proteomes" id="UP000185891"/>
    </source>
</evidence>
<dbReference type="EMBL" id="MFAA01000048">
    <property type="protein sequence ID" value="OGD67903.1"/>
    <property type="molecule type" value="Genomic_DNA"/>
</dbReference>